<dbReference type="InParanoid" id="A0A1V9XX88"/>
<accession>A0A1V9XX88</accession>
<evidence type="ECO:0000313" key="3">
    <source>
        <dbReference type="Proteomes" id="UP000192247"/>
    </source>
</evidence>
<gene>
    <name evidence="2" type="ORF">BIW11_02787</name>
</gene>
<keyword evidence="3" id="KW-1185">Reference proteome</keyword>
<sequence length="125" mass="14114">MAACMKKIDINGNEEDISKKALKYHVAKKKIPHVNAAGDYVKPDKPNGIKLEMFVFDVFEYADSFAVWEVLREDEFSPLKNADGAEKDTPTTCRHHLFDLHHRYILNAGGTFVDEDEAPIALIPP</sequence>
<reference evidence="2 3" key="1">
    <citation type="journal article" date="2017" name="Gigascience">
        <title>Draft genome of the honey bee ectoparasitic mite, Tropilaelaps mercedesae, is shaped by the parasitic life history.</title>
        <authorList>
            <person name="Dong X."/>
            <person name="Armstrong S.D."/>
            <person name="Xia D."/>
            <person name="Makepeace B.L."/>
            <person name="Darby A.C."/>
            <person name="Kadowaki T."/>
        </authorList>
    </citation>
    <scope>NUCLEOTIDE SEQUENCE [LARGE SCALE GENOMIC DNA]</scope>
    <source>
        <strain evidence="2">Wuxi-XJTLU</strain>
    </source>
</reference>
<comment type="similarity">
    <text evidence="1">Belongs to the UDPGP type 1 family.</text>
</comment>
<dbReference type="GO" id="GO:0003977">
    <property type="term" value="F:UDP-N-acetylglucosamine diphosphorylase activity"/>
    <property type="evidence" value="ECO:0007669"/>
    <property type="project" value="TreeGrafter"/>
</dbReference>
<dbReference type="GO" id="GO:0006048">
    <property type="term" value="P:UDP-N-acetylglucosamine biosynthetic process"/>
    <property type="evidence" value="ECO:0007669"/>
    <property type="project" value="TreeGrafter"/>
</dbReference>
<name>A0A1V9XX88_9ACAR</name>
<dbReference type="SUPFAM" id="SSF53448">
    <property type="entry name" value="Nucleotide-diphospho-sugar transferases"/>
    <property type="match status" value="1"/>
</dbReference>
<dbReference type="STRING" id="418985.A0A1V9XX88"/>
<protein>
    <submittedName>
        <fullName evidence="2">UDP-N-acetylhexosamine pyrophosphorylase-like</fullName>
    </submittedName>
</protein>
<evidence type="ECO:0000256" key="1">
    <source>
        <dbReference type="ARBA" id="ARBA00010401"/>
    </source>
</evidence>
<dbReference type="EMBL" id="MNPL01002624">
    <property type="protein sequence ID" value="OQR78116.1"/>
    <property type="molecule type" value="Genomic_DNA"/>
</dbReference>
<proteinExistence type="inferred from homology"/>
<dbReference type="InterPro" id="IPR029044">
    <property type="entry name" value="Nucleotide-diphossugar_trans"/>
</dbReference>
<organism evidence="2 3">
    <name type="scientific">Tropilaelaps mercedesae</name>
    <dbReference type="NCBI Taxonomy" id="418985"/>
    <lineage>
        <taxon>Eukaryota</taxon>
        <taxon>Metazoa</taxon>
        <taxon>Ecdysozoa</taxon>
        <taxon>Arthropoda</taxon>
        <taxon>Chelicerata</taxon>
        <taxon>Arachnida</taxon>
        <taxon>Acari</taxon>
        <taxon>Parasitiformes</taxon>
        <taxon>Mesostigmata</taxon>
        <taxon>Gamasina</taxon>
        <taxon>Dermanyssoidea</taxon>
        <taxon>Laelapidae</taxon>
        <taxon>Tropilaelaps</taxon>
    </lineage>
</organism>
<dbReference type="PANTHER" id="PTHR11952">
    <property type="entry name" value="UDP- GLUCOSE PYROPHOSPHORYLASE"/>
    <property type="match status" value="1"/>
</dbReference>
<dbReference type="Proteomes" id="UP000192247">
    <property type="component" value="Unassembled WGS sequence"/>
</dbReference>
<dbReference type="AlphaFoldDB" id="A0A1V9XX88"/>
<dbReference type="OrthoDB" id="532420at2759"/>
<comment type="caution">
    <text evidence="2">The sequence shown here is derived from an EMBL/GenBank/DDBJ whole genome shotgun (WGS) entry which is preliminary data.</text>
</comment>
<evidence type="ECO:0000313" key="2">
    <source>
        <dbReference type="EMBL" id="OQR78116.1"/>
    </source>
</evidence>
<dbReference type="InterPro" id="IPR039741">
    <property type="entry name" value="UDP-sugar_pyrophosphorylase"/>
</dbReference>
<dbReference type="Gene3D" id="3.90.550.10">
    <property type="entry name" value="Spore Coat Polysaccharide Biosynthesis Protein SpsA, Chain A"/>
    <property type="match status" value="1"/>
</dbReference>
<dbReference type="PANTHER" id="PTHR11952:SF2">
    <property type="entry name" value="LD24639P"/>
    <property type="match status" value="1"/>
</dbReference>